<keyword evidence="1" id="KW-0812">Transmembrane</keyword>
<organism evidence="2 3">
    <name type="scientific">Anaeramoeba ignava</name>
    <name type="common">Anaerobic marine amoeba</name>
    <dbReference type="NCBI Taxonomy" id="1746090"/>
    <lineage>
        <taxon>Eukaryota</taxon>
        <taxon>Metamonada</taxon>
        <taxon>Anaeramoebidae</taxon>
        <taxon>Anaeramoeba</taxon>
    </lineage>
</organism>
<dbReference type="AlphaFoldDB" id="A0A9Q0RFN8"/>
<evidence type="ECO:0000313" key="3">
    <source>
        <dbReference type="Proteomes" id="UP001149090"/>
    </source>
</evidence>
<sequence length="305" mass="35656">MSNKVDNSFCVIHSTGIALAWLLILSILYLISGFITIIETYHHYLFFRNIESFTQTTRIIRGFRVAILFMSSWIMFQRGLITLFGVSTSDTFLQFFINYSIPFFLQFCCYILLTWLLGIIRFSTLLNQKTLRWCVNPTFIILIVSSFILVSIASLFASAESVQFVLSACIYSVIVVFLGTSSFFFYRVLRRLSLTHKNQNKIRTFMYLIIFNSVLFVIRAIYDFTNLATHKIIDWTMKNDTNFYTFYFFWMLLFEIIPNLVLVIAFHINISTERDQSEVGGSLWTISALENYEQINDSDDSEMDD</sequence>
<keyword evidence="1" id="KW-1133">Transmembrane helix</keyword>
<comment type="caution">
    <text evidence="2">The sequence shown here is derived from an EMBL/GenBank/DDBJ whole genome shotgun (WGS) entry which is preliminary data.</text>
</comment>
<evidence type="ECO:0000256" key="1">
    <source>
        <dbReference type="SAM" id="Phobius"/>
    </source>
</evidence>
<keyword evidence="3" id="KW-1185">Reference proteome</keyword>
<feature type="transmembrane region" description="Helical" evidence="1">
    <location>
        <begin position="96"/>
        <end position="118"/>
    </location>
</feature>
<protein>
    <submittedName>
        <fullName evidence="2">Uncharacterized protein</fullName>
    </submittedName>
</protein>
<keyword evidence="1" id="KW-0472">Membrane</keyword>
<feature type="transmembrane region" description="Helical" evidence="1">
    <location>
        <begin position="205"/>
        <end position="224"/>
    </location>
</feature>
<evidence type="ECO:0000313" key="2">
    <source>
        <dbReference type="EMBL" id="KAJ5079121.1"/>
    </source>
</evidence>
<name>A0A9Q0RFN8_ANAIG</name>
<accession>A0A9Q0RFN8</accession>
<gene>
    <name evidence="2" type="ORF">M0811_14597</name>
</gene>
<dbReference type="Proteomes" id="UP001149090">
    <property type="component" value="Unassembled WGS sequence"/>
</dbReference>
<feature type="transmembrane region" description="Helical" evidence="1">
    <location>
        <begin position="244"/>
        <end position="266"/>
    </location>
</feature>
<proteinExistence type="predicted"/>
<feature type="transmembrane region" description="Helical" evidence="1">
    <location>
        <begin position="139"/>
        <end position="158"/>
    </location>
</feature>
<dbReference type="EMBL" id="JAPDFW010000037">
    <property type="protein sequence ID" value="KAJ5079121.1"/>
    <property type="molecule type" value="Genomic_DNA"/>
</dbReference>
<feature type="transmembrane region" description="Helical" evidence="1">
    <location>
        <begin position="164"/>
        <end position="185"/>
    </location>
</feature>
<reference evidence="2" key="1">
    <citation type="submission" date="2022-10" db="EMBL/GenBank/DDBJ databases">
        <title>Novel sulphate-reducing endosymbionts in the free-living metamonad Anaeramoeba.</title>
        <authorList>
            <person name="Jerlstrom-Hultqvist J."/>
            <person name="Cepicka I."/>
            <person name="Gallot-Lavallee L."/>
            <person name="Salas-Leiva D."/>
            <person name="Curtis B.A."/>
            <person name="Zahonova K."/>
            <person name="Pipaliya S."/>
            <person name="Dacks J."/>
            <person name="Roger A.J."/>
        </authorList>
    </citation>
    <scope>NUCLEOTIDE SEQUENCE</scope>
    <source>
        <strain evidence="2">BMAN</strain>
    </source>
</reference>
<feature type="transmembrane region" description="Helical" evidence="1">
    <location>
        <begin position="12"/>
        <end position="38"/>
    </location>
</feature>